<dbReference type="Gene3D" id="3.40.190.10">
    <property type="entry name" value="Periplasmic binding protein-like II"/>
    <property type="match status" value="1"/>
</dbReference>
<feature type="domain" description="Transcriptional regulator SgrR N-terminal HTH" evidence="3">
    <location>
        <begin position="5"/>
        <end position="119"/>
    </location>
</feature>
<accession>A0ABT4YXD8</accession>
<dbReference type="InterPro" id="IPR025370">
    <property type="entry name" value="SgrR_HTH_N"/>
</dbReference>
<proteinExistence type="predicted"/>
<evidence type="ECO:0000259" key="2">
    <source>
        <dbReference type="Pfam" id="PF00496"/>
    </source>
</evidence>
<dbReference type="PANTHER" id="PTHR30290:SF72">
    <property type="entry name" value="HTH-TYPE TRANSCRIPTIONAL REGULATOR SGRR"/>
    <property type="match status" value="1"/>
</dbReference>
<dbReference type="InterPro" id="IPR000914">
    <property type="entry name" value="SBP_5_dom"/>
</dbReference>
<evidence type="ECO:0000259" key="3">
    <source>
        <dbReference type="Pfam" id="PF12793"/>
    </source>
</evidence>
<keyword evidence="1" id="KW-0238">DNA-binding</keyword>
<dbReference type="Pfam" id="PF00496">
    <property type="entry name" value="SBP_bac_5"/>
    <property type="match status" value="1"/>
</dbReference>
<dbReference type="CDD" id="cd08507">
    <property type="entry name" value="PBP2_SgrR_like"/>
    <property type="match status" value="1"/>
</dbReference>
<dbReference type="PANTHER" id="PTHR30290">
    <property type="entry name" value="PERIPLASMIC BINDING COMPONENT OF ABC TRANSPORTER"/>
    <property type="match status" value="1"/>
</dbReference>
<organism evidence="4 5">
    <name type="scientific">Vibrio algarum</name>
    <dbReference type="NCBI Taxonomy" id="3020714"/>
    <lineage>
        <taxon>Bacteria</taxon>
        <taxon>Pseudomonadati</taxon>
        <taxon>Pseudomonadota</taxon>
        <taxon>Gammaproteobacteria</taxon>
        <taxon>Vibrionales</taxon>
        <taxon>Vibrionaceae</taxon>
        <taxon>Vibrio</taxon>
    </lineage>
</organism>
<dbReference type="InterPro" id="IPR039424">
    <property type="entry name" value="SBP_5"/>
</dbReference>
<evidence type="ECO:0000256" key="1">
    <source>
        <dbReference type="ARBA" id="ARBA00023125"/>
    </source>
</evidence>
<gene>
    <name evidence="4" type="ORF">PGX00_22370</name>
</gene>
<dbReference type="Proteomes" id="UP001210678">
    <property type="component" value="Unassembled WGS sequence"/>
</dbReference>
<name>A0ABT4YXD8_9VIBR</name>
<evidence type="ECO:0000313" key="5">
    <source>
        <dbReference type="Proteomes" id="UP001210678"/>
    </source>
</evidence>
<comment type="caution">
    <text evidence="4">The sequence shown here is derived from an EMBL/GenBank/DDBJ whole genome shotgun (WGS) entry which is preliminary data.</text>
</comment>
<sequence length="578" mass="65892">MSSPRLRTQFESLFEHFKGQDSDIQLDEIISILFCTRRNARIVLNKMADQGWIEWHPAAGRGNLSTIIFKRNQQDVSESLAKKYLDEGRIEQAFSVLKKDAGKLTKVIEDYLGVTHDEGLQYVRLPYYRQLSMLNPTKPHRRSEQNIIRQIFSGLTKLDENDQLQPDLAHTWESNDGKNWRFYLRPGVRFHNGDLLQVNHIVDSITILSGNCSFDKKFSTSNSGPHTLFGHIFAVSSPEAWVIDIALSVTDWHLPLLLAESNAKIMPPTEWISSKFDLIPIGTGPYKVKLNNEKRLVLEAFDNYFGYRPLVDVVEVWVIDQAYSSMVFPSLSNPIKGKSSDVDGVKLDPGCTFLLLNRKNGLAKDEHWANYFCSTLSSFNLYRLLPEETIIDLGLLPAYGLKPGWQHSRLGTDKCTPPSIERVTVAYHAQHPVFPALAKTIAKLLAKDKLIVEFKKYQHYLEDLTDVDIWLKPMGIGTDRDDALAGWLMNYSNVNEMSNSSDFVQWCGLVEGWRRDKNTQFPARKLGKALVESKQIIPLFHCWLGVNKEHCGTLQNATCNALGWFDFSGVWVKPKNTR</sequence>
<evidence type="ECO:0000313" key="4">
    <source>
        <dbReference type="EMBL" id="MDB1126264.1"/>
    </source>
</evidence>
<dbReference type="SUPFAM" id="SSF53850">
    <property type="entry name" value="Periplasmic binding protein-like II"/>
    <property type="match status" value="1"/>
</dbReference>
<dbReference type="RefSeq" id="WP_272140735.1">
    <property type="nucleotide sequence ID" value="NZ_JAQLOI010000003.1"/>
</dbReference>
<keyword evidence="5" id="KW-1185">Reference proteome</keyword>
<protein>
    <submittedName>
        <fullName evidence="4">SgrR family transcriptional regulator</fullName>
    </submittedName>
</protein>
<feature type="domain" description="Solute-binding protein family 5" evidence="2">
    <location>
        <begin position="164"/>
        <end position="322"/>
    </location>
</feature>
<reference evidence="4 5" key="1">
    <citation type="submission" date="2023-01" db="EMBL/GenBank/DDBJ databases">
        <title>Vibrio sp. KJ40-1 sp.nov, isolated from marine algae.</title>
        <authorList>
            <person name="Butt M."/>
            <person name="Kim J.M.J."/>
            <person name="Jeon C.O.C."/>
        </authorList>
    </citation>
    <scope>NUCLEOTIDE SEQUENCE [LARGE SCALE GENOMIC DNA]</scope>
    <source>
        <strain evidence="4 5">KJ40-1</strain>
    </source>
</reference>
<dbReference type="EMBL" id="JAQLOI010000003">
    <property type="protein sequence ID" value="MDB1126264.1"/>
    <property type="molecule type" value="Genomic_DNA"/>
</dbReference>
<dbReference type="Pfam" id="PF12793">
    <property type="entry name" value="SgrR_N"/>
    <property type="match status" value="1"/>
</dbReference>